<comment type="pathway">
    <text evidence="3">Cofactor biosynthesis; riboflavin biosynthesis; riboflavin from 2-hydroxy-3-oxobutyl phosphate and 5-amino-6-(D-ribitylamino)uracil: step 2/2.</text>
</comment>
<dbReference type="InterPro" id="IPR017938">
    <property type="entry name" value="Riboflavin_synthase-like_b-brl"/>
</dbReference>
<sequence length="219" mass="22961">MFTGLVQATGVVRELQEGAQSRRIVIAAELAEADRALGASVCVSGVCLTVTESSAAHFAADVAFETLAVTTLAALEVGARVNLEPSLRLGDALGGHLVSGHVDGVGRLRRVVARGDARECWFWVPEPLRRYIAVKGSVAIDGVSLTVNSVDELGFMVGLIPHTLDVTTLGALVARAGVARAGVEPPESGPPVNLEVDMLARYVERLVQFSLPSTPKDPS</sequence>
<evidence type="ECO:0000256" key="9">
    <source>
        <dbReference type="NCBIfam" id="TIGR00187"/>
    </source>
</evidence>
<evidence type="ECO:0000313" key="13">
    <source>
        <dbReference type="Proteomes" id="UP000237968"/>
    </source>
</evidence>
<keyword evidence="13" id="KW-1185">Reference proteome</keyword>
<comment type="caution">
    <text evidence="12">The sequence shown here is derived from an EMBL/GenBank/DDBJ whole genome shotgun (WGS) entry which is preliminary data.</text>
</comment>
<gene>
    <name evidence="12" type="primary">ribE</name>
    <name evidence="12" type="ORF">ENSA5_63590</name>
</gene>
<dbReference type="CDD" id="cd00402">
    <property type="entry name" value="Riboflavin_synthase_like"/>
    <property type="match status" value="1"/>
</dbReference>
<name>A0A2S9XCH6_9BACT</name>
<dbReference type="PANTHER" id="PTHR21098:SF12">
    <property type="entry name" value="RIBOFLAVIN SYNTHASE"/>
    <property type="match status" value="1"/>
</dbReference>
<dbReference type="Proteomes" id="UP000237968">
    <property type="component" value="Unassembled WGS sequence"/>
</dbReference>
<evidence type="ECO:0000256" key="7">
    <source>
        <dbReference type="ARBA" id="ARBA00022679"/>
    </source>
</evidence>
<evidence type="ECO:0000256" key="8">
    <source>
        <dbReference type="ARBA" id="ARBA00022737"/>
    </source>
</evidence>
<dbReference type="GO" id="GO:0004746">
    <property type="term" value="F:riboflavin synthase activity"/>
    <property type="evidence" value="ECO:0007669"/>
    <property type="project" value="UniProtKB-UniRule"/>
</dbReference>
<evidence type="ECO:0000256" key="4">
    <source>
        <dbReference type="ARBA" id="ARBA00012827"/>
    </source>
</evidence>
<evidence type="ECO:0000256" key="3">
    <source>
        <dbReference type="ARBA" id="ARBA00004887"/>
    </source>
</evidence>
<dbReference type="InterPro" id="IPR026017">
    <property type="entry name" value="Lumazine-bd_dom"/>
</dbReference>
<evidence type="ECO:0000256" key="2">
    <source>
        <dbReference type="ARBA" id="ARBA00002803"/>
    </source>
</evidence>
<dbReference type="InterPro" id="IPR001783">
    <property type="entry name" value="Lumazine-bd"/>
</dbReference>
<organism evidence="12 13">
    <name type="scientific">Enhygromyxa salina</name>
    <dbReference type="NCBI Taxonomy" id="215803"/>
    <lineage>
        <taxon>Bacteria</taxon>
        <taxon>Pseudomonadati</taxon>
        <taxon>Myxococcota</taxon>
        <taxon>Polyangia</taxon>
        <taxon>Nannocystales</taxon>
        <taxon>Nannocystaceae</taxon>
        <taxon>Enhygromyxa</taxon>
    </lineage>
</organism>
<comment type="catalytic activity">
    <reaction evidence="1">
        <text>2 6,7-dimethyl-8-(1-D-ribityl)lumazine + H(+) = 5-amino-6-(D-ribitylamino)uracil + riboflavin</text>
        <dbReference type="Rhea" id="RHEA:20772"/>
        <dbReference type="ChEBI" id="CHEBI:15378"/>
        <dbReference type="ChEBI" id="CHEBI:15934"/>
        <dbReference type="ChEBI" id="CHEBI:57986"/>
        <dbReference type="ChEBI" id="CHEBI:58201"/>
        <dbReference type="EC" id="2.5.1.9"/>
    </reaction>
</comment>
<dbReference type="InterPro" id="IPR023366">
    <property type="entry name" value="ATP_synth_asu-like_sf"/>
</dbReference>
<dbReference type="PIRSF" id="PIRSF000498">
    <property type="entry name" value="Riboflavin_syn_A"/>
    <property type="match status" value="1"/>
</dbReference>
<dbReference type="OrthoDB" id="9788537at2"/>
<proteinExistence type="predicted"/>
<dbReference type="AlphaFoldDB" id="A0A2S9XCH6"/>
<evidence type="ECO:0000256" key="1">
    <source>
        <dbReference type="ARBA" id="ARBA00000968"/>
    </source>
</evidence>
<dbReference type="RefSeq" id="WP_106395529.1">
    <property type="nucleotide sequence ID" value="NZ_PVNK01000278.1"/>
</dbReference>
<dbReference type="PANTHER" id="PTHR21098">
    <property type="entry name" value="RIBOFLAVIN SYNTHASE ALPHA CHAIN"/>
    <property type="match status" value="1"/>
</dbReference>
<dbReference type="NCBIfam" id="NF006767">
    <property type="entry name" value="PRK09289.1"/>
    <property type="match status" value="1"/>
</dbReference>
<comment type="function">
    <text evidence="2">Catalyzes the dismutation of two molecules of 6,7-dimethyl-8-ribityllumazine, resulting in the formation of riboflavin and 5-amino-6-(D-ribitylamino)uracil.</text>
</comment>
<evidence type="ECO:0000256" key="5">
    <source>
        <dbReference type="ARBA" id="ARBA00013950"/>
    </source>
</evidence>
<dbReference type="FunFam" id="2.40.30.20:FF:000003">
    <property type="entry name" value="Riboflavin synthase, alpha subunit"/>
    <property type="match status" value="1"/>
</dbReference>
<dbReference type="Gene3D" id="2.40.30.20">
    <property type="match status" value="2"/>
</dbReference>
<dbReference type="PROSITE" id="PS51177">
    <property type="entry name" value="LUMAZINE_BIND"/>
    <property type="match status" value="2"/>
</dbReference>
<dbReference type="GO" id="GO:0009231">
    <property type="term" value="P:riboflavin biosynthetic process"/>
    <property type="evidence" value="ECO:0007669"/>
    <property type="project" value="UniProtKB-KW"/>
</dbReference>
<feature type="domain" description="Lumazine-binding" evidence="11">
    <location>
        <begin position="1"/>
        <end position="96"/>
    </location>
</feature>
<evidence type="ECO:0000313" key="12">
    <source>
        <dbReference type="EMBL" id="PRP90556.1"/>
    </source>
</evidence>
<keyword evidence="8" id="KW-0677">Repeat</keyword>
<dbReference type="EC" id="2.5.1.9" evidence="4 9"/>
<dbReference type="Pfam" id="PF00677">
    <property type="entry name" value="Lum_binding"/>
    <property type="match status" value="2"/>
</dbReference>
<evidence type="ECO:0000256" key="10">
    <source>
        <dbReference type="PROSITE-ProRule" id="PRU00524"/>
    </source>
</evidence>
<dbReference type="NCBIfam" id="TIGR00187">
    <property type="entry name" value="ribE"/>
    <property type="match status" value="1"/>
</dbReference>
<reference evidence="12 13" key="1">
    <citation type="submission" date="2018-03" db="EMBL/GenBank/DDBJ databases">
        <title>Draft Genome Sequences of the Obligatory Marine Myxobacteria Enhygromyxa salina SWB005.</title>
        <authorList>
            <person name="Poehlein A."/>
            <person name="Moghaddam J.A."/>
            <person name="Harms H."/>
            <person name="Alanjari M."/>
            <person name="Koenig G.M."/>
            <person name="Daniel R."/>
            <person name="Schaeberle T.F."/>
        </authorList>
    </citation>
    <scope>NUCLEOTIDE SEQUENCE [LARGE SCALE GENOMIC DNA]</scope>
    <source>
        <strain evidence="12 13">SWB005</strain>
    </source>
</reference>
<feature type="repeat" description="Lumazine-binding" evidence="10">
    <location>
        <begin position="97"/>
        <end position="207"/>
    </location>
</feature>
<protein>
    <recommendedName>
        <fullName evidence="5 9">Riboflavin synthase</fullName>
        <ecNumber evidence="4 9">2.5.1.9</ecNumber>
    </recommendedName>
</protein>
<evidence type="ECO:0000256" key="6">
    <source>
        <dbReference type="ARBA" id="ARBA00022619"/>
    </source>
</evidence>
<accession>A0A2S9XCH6</accession>
<feature type="domain" description="Lumazine-binding" evidence="11">
    <location>
        <begin position="97"/>
        <end position="207"/>
    </location>
</feature>
<evidence type="ECO:0000259" key="11">
    <source>
        <dbReference type="PROSITE" id="PS51177"/>
    </source>
</evidence>
<keyword evidence="6" id="KW-0686">Riboflavin biosynthesis</keyword>
<dbReference type="SUPFAM" id="SSF63380">
    <property type="entry name" value="Riboflavin synthase domain-like"/>
    <property type="match status" value="2"/>
</dbReference>
<keyword evidence="7 12" id="KW-0808">Transferase</keyword>
<feature type="repeat" description="Lumazine-binding" evidence="10">
    <location>
        <begin position="1"/>
        <end position="96"/>
    </location>
</feature>
<dbReference type="EMBL" id="PVNK01000278">
    <property type="protein sequence ID" value="PRP90556.1"/>
    <property type="molecule type" value="Genomic_DNA"/>
</dbReference>